<keyword evidence="2" id="KW-1185">Reference proteome</keyword>
<dbReference type="InterPro" id="IPR058238">
    <property type="entry name" value="Lant_leader_dom"/>
</dbReference>
<name>A0A2P8CSM0_9BACT</name>
<gene>
    <name evidence="1" type="ORF">B0I18_1165</name>
</gene>
<dbReference type="Proteomes" id="UP000240572">
    <property type="component" value="Unassembled WGS sequence"/>
</dbReference>
<comment type="caution">
    <text evidence="1">The sequence shown here is derived from an EMBL/GenBank/DDBJ whole genome shotgun (WGS) entry which is preliminary data.</text>
</comment>
<organism evidence="1 2">
    <name type="scientific">Taibaiella chishuiensis</name>
    <dbReference type="NCBI Taxonomy" id="1434707"/>
    <lineage>
        <taxon>Bacteria</taxon>
        <taxon>Pseudomonadati</taxon>
        <taxon>Bacteroidota</taxon>
        <taxon>Chitinophagia</taxon>
        <taxon>Chitinophagales</taxon>
        <taxon>Chitinophagaceae</taxon>
        <taxon>Taibaiella</taxon>
    </lineage>
</organism>
<accession>A0A2P8CSM0</accession>
<dbReference type="AlphaFoldDB" id="A0A2P8CSM0"/>
<proteinExistence type="predicted"/>
<sequence>MTLDKKLFLNKETIAQLDTQVQNVIVGGATERCMVTKIPDLCGGNTAQYGCTTHSLGIACTVIFCA</sequence>
<dbReference type="NCBIfam" id="NF038153">
    <property type="entry name" value="lant_leader_L1a"/>
    <property type="match status" value="1"/>
</dbReference>
<dbReference type="EMBL" id="PYGD01000016">
    <property type="protein sequence ID" value="PSK87975.1"/>
    <property type="molecule type" value="Genomic_DNA"/>
</dbReference>
<evidence type="ECO:0000313" key="2">
    <source>
        <dbReference type="Proteomes" id="UP000240572"/>
    </source>
</evidence>
<reference evidence="1 2" key="1">
    <citation type="submission" date="2018-03" db="EMBL/GenBank/DDBJ databases">
        <title>Genomic Encyclopedia of Type Strains, Phase III (KMG-III): the genomes of soil and plant-associated and newly described type strains.</title>
        <authorList>
            <person name="Whitman W."/>
        </authorList>
    </citation>
    <scope>NUCLEOTIDE SEQUENCE [LARGE SCALE GENOMIC DNA]</scope>
    <source>
        <strain evidence="1 2">CGMCC 1.12700</strain>
    </source>
</reference>
<evidence type="ECO:0000313" key="1">
    <source>
        <dbReference type="EMBL" id="PSK87975.1"/>
    </source>
</evidence>
<protein>
    <submittedName>
        <fullName evidence="1">Uncharacterized protein</fullName>
    </submittedName>
</protein>